<evidence type="ECO:0000259" key="3">
    <source>
        <dbReference type="SMART" id="SM00822"/>
    </source>
</evidence>
<dbReference type="Proteomes" id="UP001596044">
    <property type="component" value="Unassembled WGS sequence"/>
</dbReference>
<organism evidence="4 5">
    <name type="scientific">Paenibacillus aestuarii</name>
    <dbReference type="NCBI Taxonomy" id="516965"/>
    <lineage>
        <taxon>Bacteria</taxon>
        <taxon>Bacillati</taxon>
        <taxon>Bacillota</taxon>
        <taxon>Bacilli</taxon>
        <taxon>Bacillales</taxon>
        <taxon>Paenibacillaceae</taxon>
        <taxon>Paenibacillus</taxon>
    </lineage>
</organism>
<dbReference type="PRINTS" id="PR00081">
    <property type="entry name" value="GDHRDH"/>
</dbReference>
<comment type="similarity">
    <text evidence="1">Belongs to the short-chain dehydrogenases/reductases (SDR) family.</text>
</comment>
<dbReference type="InterPro" id="IPR057326">
    <property type="entry name" value="KR_dom"/>
</dbReference>
<dbReference type="PANTHER" id="PTHR42760:SF133">
    <property type="entry name" value="3-OXOACYL-[ACYL-CARRIER-PROTEIN] REDUCTASE"/>
    <property type="match status" value="1"/>
</dbReference>
<evidence type="ECO:0000313" key="4">
    <source>
        <dbReference type="EMBL" id="MFC5449254.1"/>
    </source>
</evidence>
<dbReference type="PROSITE" id="PS00061">
    <property type="entry name" value="ADH_SHORT"/>
    <property type="match status" value="1"/>
</dbReference>
<gene>
    <name evidence="4" type="ORF">ACFPOG_13380</name>
</gene>
<dbReference type="Pfam" id="PF13561">
    <property type="entry name" value="adh_short_C2"/>
    <property type="match status" value="1"/>
</dbReference>
<evidence type="ECO:0000256" key="2">
    <source>
        <dbReference type="ARBA" id="ARBA00023002"/>
    </source>
</evidence>
<dbReference type="InterPro" id="IPR036291">
    <property type="entry name" value="NAD(P)-bd_dom_sf"/>
</dbReference>
<reference evidence="5" key="1">
    <citation type="journal article" date="2019" name="Int. J. Syst. Evol. Microbiol.">
        <title>The Global Catalogue of Microorganisms (GCM) 10K type strain sequencing project: providing services to taxonomists for standard genome sequencing and annotation.</title>
        <authorList>
            <consortium name="The Broad Institute Genomics Platform"/>
            <consortium name="The Broad Institute Genome Sequencing Center for Infectious Disease"/>
            <person name="Wu L."/>
            <person name="Ma J."/>
        </authorList>
    </citation>
    <scope>NUCLEOTIDE SEQUENCE [LARGE SCALE GENOMIC DNA]</scope>
    <source>
        <strain evidence="5">KACC 11904</strain>
    </source>
</reference>
<keyword evidence="5" id="KW-1185">Reference proteome</keyword>
<dbReference type="PANTHER" id="PTHR42760">
    <property type="entry name" value="SHORT-CHAIN DEHYDROGENASES/REDUCTASES FAMILY MEMBER"/>
    <property type="match status" value="1"/>
</dbReference>
<dbReference type="InterPro" id="IPR002347">
    <property type="entry name" value="SDR_fam"/>
</dbReference>
<dbReference type="NCBIfam" id="NF005559">
    <property type="entry name" value="PRK07231.1"/>
    <property type="match status" value="1"/>
</dbReference>
<comment type="caution">
    <text evidence="4">The sequence shown here is derived from an EMBL/GenBank/DDBJ whole genome shotgun (WGS) entry which is preliminary data.</text>
</comment>
<keyword evidence="2 4" id="KW-0560">Oxidoreductase</keyword>
<dbReference type="SUPFAM" id="SSF51735">
    <property type="entry name" value="NAD(P)-binding Rossmann-fold domains"/>
    <property type="match status" value="1"/>
</dbReference>
<dbReference type="EMBL" id="JBHSMJ010000018">
    <property type="protein sequence ID" value="MFC5449254.1"/>
    <property type="molecule type" value="Genomic_DNA"/>
</dbReference>
<accession>A0ABW0K7N2</accession>
<name>A0ABW0K7N2_9BACL</name>
<protein>
    <submittedName>
        <fullName evidence="4">SDR family NAD(P)-dependent oxidoreductase</fullName>
        <ecNumber evidence="4">1.1.1.-</ecNumber>
    </submittedName>
</protein>
<dbReference type="PRINTS" id="PR00080">
    <property type="entry name" value="SDRFAMILY"/>
</dbReference>
<evidence type="ECO:0000256" key="1">
    <source>
        <dbReference type="ARBA" id="ARBA00006484"/>
    </source>
</evidence>
<dbReference type="Gene3D" id="3.40.50.720">
    <property type="entry name" value="NAD(P)-binding Rossmann-like Domain"/>
    <property type="match status" value="1"/>
</dbReference>
<sequence length="258" mass="26955">MNDASMFQLAGKTALVTGAAKGIGADIAEQLLRLGANVVLADVDDRGEETAERWRQGGYTARFIHSDVSKSADVARMVAYAEEAFGGLDILVNNAGIFPRADLSETDETFWNRVMDINLKGAYLACQAAVPGMIQRGGGSIINIGSLHATKGAPETLAYAISKGGLVTLTRNLAGALAVHKIRVNCVHPGWVASDGELARLASNGEDGDSLEQAVRRMPMGRMQTGADIAAAVVFIASAMAGQITGQQLTVDGGIGLR</sequence>
<dbReference type="InterPro" id="IPR020904">
    <property type="entry name" value="Sc_DH/Rdtase_CS"/>
</dbReference>
<dbReference type="EC" id="1.1.1.-" evidence="4"/>
<dbReference type="RefSeq" id="WP_270879653.1">
    <property type="nucleotide sequence ID" value="NZ_JAQFVF010000026.1"/>
</dbReference>
<proteinExistence type="inferred from homology"/>
<feature type="domain" description="Ketoreductase" evidence="3">
    <location>
        <begin position="12"/>
        <end position="150"/>
    </location>
</feature>
<dbReference type="CDD" id="cd05233">
    <property type="entry name" value="SDR_c"/>
    <property type="match status" value="1"/>
</dbReference>
<dbReference type="SMART" id="SM00822">
    <property type="entry name" value="PKS_KR"/>
    <property type="match status" value="1"/>
</dbReference>
<dbReference type="GO" id="GO:0016491">
    <property type="term" value="F:oxidoreductase activity"/>
    <property type="evidence" value="ECO:0007669"/>
    <property type="project" value="UniProtKB-KW"/>
</dbReference>
<evidence type="ECO:0000313" key="5">
    <source>
        <dbReference type="Proteomes" id="UP001596044"/>
    </source>
</evidence>